<protein>
    <submittedName>
        <fullName evidence="3">Sulfurtransferase</fullName>
    </submittedName>
</protein>
<dbReference type="InterPro" id="IPR036873">
    <property type="entry name" value="Rhodanese-like_dom_sf"/>
</dbReference>
<evidence type="ECO:0000256" key="1">
    <source>
        <dbReference type="SAM" id="MobiDB-lite"/>
    </source>
</evidence>
<dbReference type="Pfam" id="PF00581">
    <property type="entry name" value="Rhodanese"/>
    <property type="match status" value="1"/>
</dbReference>
<dbReference type="EMBL" id="AWQS01000410">
    <property type="protein sequence ID" value="EWT03882.1"/>
    <property type="molecule type" value="Genomic_DNA"/>
</dbReference>
<dbReference type="PANTHER" id="PTHR43031">
    <property type="entry name" value="FAD-DEPENDENT OXIDOREDUCTASE"/>
    <property type="match status" value="1"/>
</dbReference>
<dbReference type="PANTHER" id="PTHR43031:SF1">
    <property type="entry name" value="PYRIDINE NUCLEOTIDE-DISULPHIDE OXIDOREDUCTASE"/>
    <property type="match status" value="1"/>
</dbReference>
<name>W9GF83_9MICO</name>
<dbReference type="AlphaFoldDB" id="W9GF83"/>
<dbReference type="Proteomes" id="UP000019494">
    <property type="component" value="Unassembled WGS sequence"/>
</dbReference>
<dbReference type="SUPFAM" id="SSF52821">
    <property type="entry name" value="Rhodanese/Cell cycle control phosphatase"/>
    <property type="match status" value="1"/>
</dbReference>
<dbReference type="Gene3D" id="3.40.250.10">
    <property type="entry name" value="Rhodanese-like domain"/>
    <property type="match status" value="1"/>
</dbReference>
<evidence type="ECO:0000313" key="4">
    <source>
        <dbReference type="Proteomes" id="UP000019494"/>
    </source>
</evidence>
<reference evidence="4" key="1">
    <citation type="submission" date="2013-08" db="EMBL/GenBank/DDBJ databases">
        <title>Intrasporangium oryzae NRRL B-24470.</title>
        <authorList>
            <person name="Liu H."/>
            <person name="Wang G."/>
        </authorList>
    </citation>
    <scope>NUCLEOTIDE SEQUENCE [LARGE SCALE GENOMIC DNA]</scope>
    <source>
        <strain evidence="4">Q5-1</strain>
    </source>
</reference>
<dbReference type="InterPro" id="IPR050229">
    <property type="entry name" value="GlpE_sulfurtransferase"/>
</dbReference>
<dbReference type="SMART" id="SM00450">
    <property type="entry name" value="RHOD"/>
    <property type="match status" value="1"/>
</dbReference>
<comment type="caution">
    <text evidence="3">The sequence shown here is derived from an EMBL/GenBank/DDBJ whole genome shotgun (WGS) entry which is preliminary data.</text>
</comment>
<accession>W9GF83</accession>
<proteinExistence type="predicted"/>
<dbReference type="InterPro" id="IPR001763">
    <property type="entry name" value="Rhodanese-like_dom"/>
</dbReference>
<dbReference type="PROSITE" id="PS50206">
    <property type="entry name" value="RHODANESE_3"/>
    <property type="match status" value="1"/>
</dbReference>
<dbReference type="RefSeq" id="WP_034722384.1">
    <property type="nucleotide sequence ID" value="NZ_AWQS01000410.1"/>
</dbReference>
<feature type="domain" description="Rhodanese" evidence="2">
    <location>
        <begin position="14"/>
        <end position="101"/>
    </location>
</feature>
<evidence type="ECO:0000313" key="3">
    <source>
        <dbReference type="EMBL" id="EWT03882.1"/>
    </source>
</evidence>
<organism evidence="3 4">
    <name type="scientific">Intrasporangium chromatireducens Q5-1</name>
    <dbReference type="NCBI Taxonomy" id="584657"/>
    <lineage>
        <taxon>Bacteria</taxon>
        <taxon>Bacillati</taxon>
        <taxon>Actinomycetota</taxon>
        <taxon>Actinomycetes</taxon>
        <taxon>Micrococcales</taxon>
        <taxon>Intrasporangiaceae</taxon>
        <taxon>Intrasporangium</taxon>
    </lineage>
</organism>
<evidence type="ECO:0000259" key="2">
    <source>
        <dbReference type="PROSITE" id="PS50206"/>
    </source>
</evidence>
<sequence length="108" mass="11098">MTLTATITELAAARADGATVVDVREPGEYVAGHVPGAVLMPMGQLPSRVAELDRSRPVYVICASGNRSRAMADFLGAVGFEARSVDGGTTAWAQSGRPVVTGPRANAA</sequence>
<dbReference type="OrthoDB" id="9800872at2"/>
<dbReference type="GO" id="GO:0016740">
    <property type="term" value="F:transferase activity"/>
    <property type="evidence" value="ECO:0007669"/>
    <property type="project" value="UniProtKB-KW"/>
</dbReference>
<keyword evidence="3" id="KW-0808">Transferase</keyword>
<keyword evidence="4" id="KW-1185">Reference proteome</keyword>
<feature type="region of interest" description="Disordered" evidence="1">
    <location>
        <begin position="89"/>
        <end position="108"/>
    </location>
</feature>
<dbReference type="CDD" id="cd00158">
    <property type="entry name" value="RHOD"/>
    <property type="match status" value="1"/>
</dbReference>
<gene>
    <name evidence="3" type="ORF">N864_17320</name>
</gene>